<keyword evidence="1" id="KW-0503">Monooxygenase</keyword>
<evidence type="ECO:0000313" key="2">
    <source>
        <dbReference type="Proteomes" id="UP000664032"/>
    </source>
</evidence>
<gene>
    <name evidence="1" type="ORF">JR316_0010255</name>
</gene>
<proteinExistence type="predicted"/>
<accession>A0ACB8GRC4</accession>
<protein>
    <submittedName>
        <fullName evidence="1">Flavin-dependent monooxygenase</fullName>
    </submittedName>
</protein>
<dbReference type="Proteomes" id="UP000664032">
    <property type="component" value="Unassembled WGS sequence"/>
</dbReference>
<dbReference type="EMBL" id="JAFIQS020000009">
    <property type="protein sequence ID" value="KAH9478020.1"/>
    <property type="molecule type" value="Genomic_DNA"/>
</dbReference>
<reference evidence="1" key="1">
    <citation type="submission" date="2021-10" db="EMBL/GenBank/DDBJ databases">
        <title>Psilocybe cubensis genome.</title>
        <authorList>
            <person name="Mckernan K.J."/>
            <person name="Crawford S."/>
            <person name="Trippe A."/>
            <person name="Kane L.T."/>
            <person name="Mclaughlin S."/>
        </authorList>
    </citation>
    <scope>NUCLEOTIDE SEQUENCE</scope>
    <source>
        <strain evidence="1">MGC-MH-2018</strain>
    </source>
</reference>
<keyword evidence="1" id="KW-0560">Oxidoreductase</keyword>
<organism evidence="1 2">
    <name type="scientific">Psilocybe cubensis</name>
    <name type="common">Psychedelic mushroom</name>
    <name type="synonym">Stropharia cubensis</name>
    <dbReference type="NCBI Taxonomy" id="181762"/>
    <lineage>
        <taxon>Eukaryota</taxon>
        <taxon>Fungi</taxon>
        <taxon>Dikarya</taxon>
        <taxon>Basidiomycota</taxon>
        <taxon>Agaricomycotina</taxon>
        <taxon>Agaricomycetes</taxon>
        <taxon>Agaricomycetidae</taxon>
        <taxon>Agaricales</taxon>
        <taxon>Agaricineae</taxon>
        <taxon>Strophariaceae</taxon>
        <taxon>Psilocybe</taxon>
    </lineage>
</organism>
<keyword evidence="2" id="KW-1185">Reference proteome</keyword>
<comment type="caution">
    <text evidence="1">The sequence shown here is derived from an EMBL/GenBank/DDBJ whole genome shotgun (WGS) entry which is preliminary data.</text>
</comment>
<evidence type="ECO:0000313" key="1">
    <source>
        <dbReference type="EMBL" id="KAH9478020.1"/>
    </source>
</evidence>
<sequence length="1018" mass="114914">MFVPDLLHEFELGVWKAVFSHLMRILHAYAENSIQKLNERYRQVETFGQDTIRMFSTNASAMKKLAARDFEDLLQNMLFTLCTWHAYAKLRLQTTSTLNGLKSTTKTLGKLLRGFAKDICPHYDTVELPQEEAARVRRRANAVKKGKILPNSRRKTRNSGPIDEDDSTTQSKRRKVFNLLTYKLHALGDYVASIWRYGPTSGYSTQIGELEHRRVKRFYAKTNKGRTFERQITRHQCRERLLRTISEREKRSKKTSTDILQQAPSNYSTSNVSNAPHVPFIESDALPPTLPQLHHHISADKRLKDNVHRWLYTNEGDPALKNFIRDLKNHLLSRLLGHTADSDDYLYYSDEDRYNVQIVNNLMFRHKLLRINYTTYDVRRQQDTINARTHADIMTLSGNTADNAHPYAYGRVLASWTSFNIKPNSSDELSLDPADVIRASHLIPAFAHGPTEEYLGPSIARPVLKNRVNLLNQDWRFMYINMFVDRDMFVRYLGGGVGHYTTNEYTINLRPDDHDVRNVFVVPHHGVDDTGVHLEDEDESMDWLDEEDTHLLSNDADERHFSEADPDDFNSEDDDWGYKSPTHSCDGSDDETDHLDDSESDHGEDLGGSAGTMDDDGVGGGMIYEPNIGAEDGEEPWEMGDEEAEGYVGADGAKSVVRKQLGLAFIGETMEQRMIVGDFIGDAPFFINKWGWWRDNEDNVTAIRPTNTPGKFTFFTGGYKNVKYAEICSSDDAVKESILKGTGGRTDIKIEEFGLNTGIQDSYNLGWKLALVIKSLAPPTLLDSYNDERVPLVAEMLNITTELLLVGRKALSVGREEATLKRAENLSQLGVNYRGSPMIIDEEDNIGNIKAHGEGKAFNSRYGNADRGSVVKAGDRAPDAPGLAKVHHTNSVERPTTRLFKLLTPAKHSVLILYDLIPNAQFLAVLERLQKVSALGNVVQVFVIKKPGVIDIIDTSQSPLAEQWISVFEDRGGHVHDAYADPDFTASIFVVRPDGIIGARAGKDSDEILEKYFACVFL</sequence>
<name>A0ACB8GRC4_PSICU</name>